<feature type="region of interest" description="Disordered" evidence="1">
    <location>
        <begin position="120"/>
        <end position="143"/>
    </location>
</feature>
<sequence>MVGATLAALAGWVVIGPIAGADLVVEGNNGRTITVGVGPVIVLSMAAGLVAWALLALLERFTTRARAIWVVLAVIGLLLSFAPLTGSDASTGTRAGLAALHLVVAAVLIPVLWRTSTPRTRQLTGPTTVSRAYDARDEPEKAS</sequence>
<evidence type="ECO:0000256" key="2">
    <source>
        <dbReference type="SAM" id="Phobius"/>
    </source>
</evidence>
<keyword evidence="2" id="KW-0472">Membrane</keyword>
<evidence type="ECO:0000313" key="3">
    <source>
        <dbReference type="EMBL" id="GAA0284365.1"/>
    </source>
</evidence>
<dbReference type="InterPro" id="IPR045713">
    <property type="entry name" value="DUF6069"/>
</dbReference>
<accession>A0ABP3EZ73</accession>
<dbReference type="Proteomes" id="UP001500967">
    <property type="component" value="Unassembled WGS sequence"/>
</dbReference>
<feature type="transmembrane region" description="Helical" evidence="2">
    <location>
        <begin position="65"/>
        <end position="83"/>
    </location>
</feature>
<organism evidence="3 4">
    <name type="scientific">Cryptosporangium japonicum</name>
    <dbReference type="NCBI Taxonomy" id="80872"/>
    <lineage>
        <taxon>Bacteria</taxon>
        <taxon>Bacillati</taxon>
        <taxon>Actinomycetota</taxon>
        <taxon>Actinomycetes</taxon>
        <taxon>Cryptosporangiales</taxon>
        <taxon>Cryptosporangiaceae</taxon>
        <taxon>Cryptosporangium</taxon>
    </lineage>
</organism>
<comment type="caution">
    <text evidence="3">The sequence shown here is derived from an EMBL/GenBank/DDBJ whole genome shotgun (WGS) entry which is preliminary data.</text>
</comment>
<keyword evidence="2" id="KW-1133">Transmembrane helix</keyword>
<feature type="compositionally biased region" description="Basic and acidic residues" evidence="1">
    <location>
        <begin position="133"/>
        <end position="143"/>
    </location>
</feature>
<dbReference type="Pfam" id="PF19545">
    <property type="entry name" value="DUF6069"/>
    <property type="match status" value="1"/>
</dbReference>
<reference evidence="4" key="1">
    <citation type="journal article" date="2019" name="Int. J. Syst. Evol. Microbiol.">
        <title>The Global Catalogue of Microorganisms (GCM) 10K type strain sequencing project: providing services to taxonomists for standard genome sequencing and annotation.</title>
        <authorList>
            <consortium name="The Broad Institute Genomics Platform"/>
            <consortium name="The Broad Institute Genome Sequencing Center for Infectious Disease"/>
            <person name="Wu L."/>
            <person name="Ma J."/>
        </authorList>
    </citation>
    <scope>NUCLEOTIDE SEQUENCE [LARGE SCALE GENOMIC DNA]</scope>
    <source>
        <strain evidence="4">JCM 10425</strain>
    </source>
</reference>
<keyword evidence="4" id="KW-1185">Reference proteome</keyword>
<name>A0ABP3EZ73_9ACTN</name>
<proteinExistence type="predicted"/>
<feature type="transmembrane region" description="Helical" evidence="2">
    <location>
        <begin position="95"/>
        <end position="113"/>
    </location>
</feature>
<feature type="compositionally biased region" description="Polar residues" evidence="1">
    <location>
        <begin position="120"/>
        <end position="130"/>
    </location>
</feature>
<feature type="transmembrane region" description="Helical" evidence="2">
    <location>
        <begin position="36"/>
        <end position="58"/>
    </location>
</feature>
<evidence type="ECO:0000256" key="1">
    <source>
        <dbReference type="SAM" id="MobiDB-lite"/>
    </source>
</evidence>
<keyword evidence="2" id="KW-0812">Transmembrane</keyword>
<gene>
    <name evidence="3" type="ORF">GCM10009539_85670</name>
</gene>
<protein>
    <submittedName>
        <fullName evidence="3">Uncharacterized protein</fullName>
    </submittedName>
</protein>
<dbReference type="EMBL" id="BAAAGX010000046">
    <property type="protein sequence ID" value="GAA0284365.1"/>
    <property type="molecule type" value="Genomic_DNA"/>
</dbReference>
<evidence type="ECO:0000313" key="4">
    <source>
        <dbReference type="Proteomes" id="UP001500967"/>
    </source>
</evidence>